<protein>
    <submittedName>
        <fullName evidence="2">Uncharacterized protein</fullName>
    </submittedName>
</protein>
<dbReference type="AlphaFoldDB" id="A0AAP0INK4"/>
<feature type="compositionally biased region" description="Basic and acidic residues" evidence="1">
    <location>
        <begin position="80"/>
        <end position="89"/>
    </location>
</feature>
<keyword evidence="3" id="KW-1185">Reference proteome</keyword>
<feature type="compositionally biased region" description="Basic residues" evidence="1">
    <location>
        <begin position="68"/>
        <end position="79"/>
    </location>
</feature>
<feature type="compositionally biased region" description="Basic and acidic residues" evidence="1">
    <location>
        <begin position="246"/>
        <end position="264"/>
    </location>
</feature>
<name>A0AAP0INK4_9MAGN</name>
<gene>
    <name evidence="2" type="ORF">Scep_016906</name>
</gene>
<organism evidence="2 3">
    <name type="scientific">Stephania cephalantha</name>
    <dbReference type="NCBI Taxonomy" id="152367"/>
    <lineage>
        <taxon>Eukaryota</taxon>
        <taxon>Viridiplantae</taxon>
        <taxon>Streptophyta</taxon>
        <taxon>Embryophyta</taxon>
        <taxon>Tracheophyta</taxon>
        <taxon>Spermatophyta</taxon>
        <taxon>Magnoliopsida</taxon>
        <taxon>Ranunculales</taxon>
        <taxon>Menispermaceae</taxon>
        <taxon>Menispermoideae</taxon>
        <taxon>Cissampelideae</taxon>
        <taxon>Stephania</taxon>
    </lineage>
</organism>
<evidence type="ECO:0000313" key="3">
    <source>
        <dbReference type="Proteomes" id="UP001419268"/>
    </source>
</evidence>
<comment type="caution">
    <text evidence="2">The sequence shown here is derived from an EMBL/GenBank/DDBJ whole genome shotgun (WGS) entry which is preliminary data.</text>
</comment>
<feature type="compositionally biased region" description="Low complexity" evidence="1">
    <location>
        <begin position="94"/>
        <end position="105"/>
    </location>
</feature>
<feature type="compositionally biased region" description="Basic and acidic residues" evidence="1">
    <location>
        <begin position="152"/>
        <end position="163"/>
    </location>
</feature>
<accession>A0AAP0INK4</accession>
<feature type="region of interest" description="Disordered" evidence="1">
    <location>
        <begin position="21"/>
        <end position="291"/>
    </location>
</feature>
<evidence type="ECO:0000313" key="2">
    <source>
        <dbReference type="EMBL" id="KAK9118813.1"/>
    </source>
</evidence>
<proteinExistence type="predicted"/>
<dbReference type="Proteomes" id="UP001419268">
    <property type="component" value="Unassembled WGS sequence"/>
</dbReference>
<sequence>MVLPTQAREERIEWSTRWKGRTRDVYQSSRRQINQVEDDLNKPFPSGPLPMQLGRVSERAGARGGAGRQRRQWRSSRRSRPAEADDGRRGSSGGAAADASSGESAADGDRTSGSAVDGWSSGGEDDGLAGSGVARTAQRGGVDQRRLQIWRELARLRGGDGDQRRRRVGDGGDAGKQLRRRDSDGAAKRFGSAAMAREHGDATLRGGTAANGRGGGRRGRRAAAAGGGAAAPPPPPAAAAPTARWRVVDRSNARFRRKRDDAMEGWRQGSRPKPEVFHGRPSILSGSMDGS</sequence>
<feature type="compositionally biased region" description="Polar residues" evidence="1">
    <location>
        <begin position="25"/>
        <end position="35"/>
    </location>
</feature>
<reference evidence="2 3" key="1">
    <citation type="submission" date="2024-01" db="EMBL/GenBank/DDBJ databases">
        <title>Genome assemblies of Stephania.</title>
        <authorList>
            <person name="Yang L."/>
        </authorList>
    </citation>
    <scope>NUCLEOTIDE SEQUENCE [LARGE SCALE GENOMIC DNA]</scope>
    <source>
        <strain evidence="2">JXDWG</strain>
        <tissue evidence="2">Leaf</tissue>
    </source>
</reference>
<dbReference type="EMBL" id="JBBNAG010000007">
    <property type="protein sequence ID" value="KAK9118813.1"/>
    <property type="molecule type" value="Genomic_DNA"/>
</dbReference>
<evidence type="ECO:0000256" key="1">
    <source>
        <dbReference type="SAM" id="MobiDB-lite"/>
    </source>
</evidence>